<feature type="region of interest" description="Disordered" evidence="1">
    <location>
        <begin position="404"/>
        <end position="426"/>
    </location>
</feature>
<evidence type="ECO:0000313" key="2">
    <source>
        <dbReference type="EMBL" id="MBS2099179.1"/>
    </source>
</evidence>
<protein>
    <submittedName>
        <fullName evidence="2">DUF935 family protein</fullName>
    </submittedName>
</protein>
<organism evidence="2 3">
    <name type="scientific">Carboxylicivirga linearis</name>
    <dbReference type="NCBI Taxonomy" id="1628157"/>
    <lineage>
        <taxon>Bacteria</taxon>
        <taxon>Pseudomonadati</taxon>
        <taxon>Bacteroidota</taxon>
        <taxon>Bacteroidia</taxon>
        <taxon>Marinilabiliales</taxon>
        <taxon>Marinilabiliaceae</taxon>
        <taxon>Carboxylicivirga</taxon>
    </lineage>
</organism>
<dbReference type="RefSeq" id="WP_212216422.1">
    <property type="nucleotide sequence ID" value="NZ_JAGUCO010000008.1"/>
</dbReference>
<dbReference type="InterPro" id="IPR009279">
    <property type="entry name" value="Portal_Mu"/>
</dbReference>
<comment type="caution">
    <text evidence="2">The sequence shown here is derived from an EMBL/GenBank/DDBJ whole genome shotgun (WGS) entry which is preliminary data.</text>
</comment>
<name>A0ABS5JW99_9BACT</name>
<sequence>MSKQTFIQRIGDAAEKAILSRVKNSSIFAEYYKRGEKAKWEREATTYKRKEIKDWTNAVMIATDPDNPRRGELMRFYQSLLLDLHLSSVIDTRILRVQRSSFKLVNEKGEENEELKALLERPWYDDLVRLIVGKTFQGTTLIELFDVDELGELIRVNEIPQSNFIAQTGLIVNEEWDDVGTSYREGTYRDYYVQIGSDWDLGMLNQLAMIVLAKKLGLGSWMSYIEKFGVPPLFAITERMDTGRRDELFEMLQSFRMNHFAVLQGSEKIEVPNNYNVDAYQSFKSLINDVCNQEMSKRVLGGTAMVDEKSFVGSAEVQERVAQDRHEADKLLFKYYFNTHIRQRLAKLSSVYADFATHTLVWDNQETLDINGYIDAIQKLSSAFEFDTEEVKNRTGLPIIGMKIQNSGTNTQSTGTDANDSVPQKKKPDANYKGLVPFAHTTPGFIVFAATWDAAIERLANQIYNGEVKPTDLDNDLVLKNYAAFNNEAEKAWGKGYYDESLTRRFRENFLKFAGHKSHDLMKQLDELKADKLSKDEFINQAKGLVQRHNSAYLTTELRFCNSAVHSVQDFQTYLDDEDIYPNLKYRTMKDGEVRDSHAANEGIVKPVKEWTSLPPYDHGCRCWLEQTVEPPTDGRNIKGAKFHNNPHKSGEVFNDEQSYFQNITDKARPIVRDNTERMKRYMPFNTAIKAGDNKVFVNDFHDMSDGEASINAASKIAKQLNKDVYVLSHVENSGLLHVKNPELGIGSPNTLGDLKTFKPVVNGKDVKLTSHIDNRASSASKQRCKYVIFDLSECSEKMFKKDFLQKIHGVIVPGRKETIEQIVVIRGSKVAKLSRKQIYKEDYKQFLQDIN</sequence>
<keyword evidence="3" id="KW-1185">Reference proteome</keyword>
<evidence type="ECO:0000313" key="3">
    <source>
        <dbReference type="Proteomes" id="UP000708576"/>
    </source>
</evidence>
<dbReference type="Pfam" id="PF06074">
    <property type="entry name" value="Portal_Mu"/>
    <property type="match status" value="1"/>
</dbReference>
<accession>A0ABS5JW99</accession>
<proteinExistence type="predicted"/>
<evidence type="ECO:0000256" key="1">
    <source>
        <dbReference type="SAM" id="MobiDB-lite"/>
    </source>
</evidence>
<dbReference type="Proteomes" id="UP000708576">
    <property type="component" value="Unassembled WGS sequence"/>
</dbReference>
<feature type="compositionally biased region" description="Polar residues" evidence="1">
    <location>
        <begin position="404"/>
        <end position="422"/>
    </location>
</feature>
<reference evidence="2 3" key="1">
    <citation type="journal article" date="2015" name="Int. J. Syst. Evol. Microbiol.">
        <title>Carboxylicivirga linearis sp. nov., isolated from a sea cucumber culture pond.</title>
        <authorList>
            <person name="Wang F.Q."/>
            <person name="Zhou Y.X."/>
            <person name="Lin X.Z."/>
            <person name="Chen G.J."/>
            <person name="Du Z.J."/>
        </authorList>
    </citation>
    <scope>NUCLEOTIDE SEQUENCE [LARGE SCALE GENOMIC DNA]</scope>
    <source>
        <strain evidence="2 3">FB218</strain>
    </source>
</reference>
<gene>
    <name evidence="2" type="ORF">KEM10_12880</name>
</gene>
<dbReference type="EMBL" id="JAGUCO010000008">
    <property type="protein sequence ID" value="MBS2099179.1"/>
    <property type="molecule type" value="Genomic_DNA"/>
</dbReference>